<proteinExistence type="inferred from homology"/>
<dbReference type="CDD" id="cd03230">
    <property type="entry name" value="ABC_DR_subfamily_A"/>
    <property type="match status" value="1"/>
</dbReference>
<evidence type="ECO:0000256" key="4">
    <source>
        <dbReference type="ARBA" id="ARBA00022840"/>
    </source>
</evidence>
<dbReference type="PANTHER" id="PTHR42939">
    <property type="entry name" value="ABC TRANSPORTER ATP-BINDING PROTEIN ALBC-RELATED"/>
    <property type="match status" value="1"/>
</dbReference>
<dbReference type="InterPro" id="IPR027417">
    <property type="entry name" value="P-loop_NTPase"/>
</dbReference>
<dbReference type="EMBL" id="JABFCZ010000012">
    <property type="protein sequence ID" value="MBD1546964.1"/>
    <property type="molecule type" value="Genomic_DNA"/>
</dbReference>
<protein>
    <submittedName>
        <fullName evidence="6">ABC transporter ATP-binding protein</fullName>
    </submittedName>
</protein>
<organism evidence="6 7">
    <name type="scientific">Roseibium aggregatum</name>
    <dbReference type="NCBI Taxonomy" id="187304"/>
    <lineage>
        <taxon>Bacteria</taxon>
        <taxon>Pseudomonadati</taxon>
        <taxon>Pseudomonadota</taxon>
        <taxon>Alphaproteobacteria</taxon>
        <taxon>Hyphomicrobiales</taxon>
        <taxon>Stappiaceae</taxon>
        <taxon>Roseibium</taxon>
    </lineage>
</organism>
<dbReference type="PROSITE" id="PS50893">
    <property type="entry name" value="ABC_TRANSPORTER_2"/>
    <property type="match status" value="1"/>
</dbReference>
<keyword evidence="2" id="KW-0813">Transport</keyword>
<dbReference type="GO" id="GO:0016887">
    <property type="term" value="F:ATP hydrolysis activity"/>
    <property type="evidence" value="ECO:0007669"/>
    <property type="project" value="InterPro"/>
</dbReference>
<dbReference type="PANTHER" id="PTHR42939:SF1">
    <property type="entry name" value="ABC TRANSPORTER ATP-BINDING PROTEIN ALBC-RELATED"/>
    <property type="match status" value="1"/>
</dbReference>
<reference evidence="6" key="1">
    <citation type="submission" date="2020-05" db="EMBL/GenBank/DDBJ databases">
        <title>Identification of trans-AT polyketide cluster in two marine bacteria, producers of a novel glutaramide-containing polyketide sesbanimide D and analogs.</title>
        <authorList>
            <person name="Kacar D."/>
            <person name="Rodriguez P."/>
            <person name="Canedo L."/>
            <person name="Gonzalez E."/>
            <person name="Galan B."/>
            <person name="De La Calle F."/>
            <person name="Garcia J.L."/>
        </authorList>
    </citation>
    <scope>NUCLEOTIDE SEQUENCE</scope>
    <source>
        <strain evidence="6">PHM038</strain>
    </source>
</reference>
<dbReference type="Proteomes" id="UP000598467">
    <property type="component" value="Unassembled WGS sequence"/>
</dbReference>
<dbReference type="RefSeq" id="WP_190291724.1">
    <property type="nucleotide sequence ID" value="NZ_JABFCZ010000012.1"/>
</dbReference>
<dbReference type="SMART" id="SM00382">
    <property type="entry name" value="AAA"/>
    <property type="match status" value="1"/>
</dbReference>
<sequence length="302" mass="32187">MTPAATLTLKNVDKSFDRNAVIRDVSFELRAGERIALLGHNGAGKTTLFKMALGFLRPDSGDIAVLGHTPGSGASRAGTAYLPEAVAFQKALTGREVMAFYARLKGADRKRSLDLLERVGLSDAANRKVGAYSKGMRQRLGLAQALIGHPKLVLLDEPTSGLDPVSRQNFYELIEEVAAGGATVLLSSHALTEVEARTDRILILSKGQLVADDTLAALRARARLPIRIRVRGTDGAADRIADRLGGTRVNGCSVELYCEPEGKVACLASIGELGGLVDDVDMHLPSLDDVYRHFSGITAGEV</sequence>
<accession>A0A926NV31</accession>
<dbReference type="InterPro" id="IPR017871">
    <property type="entry name" value="ABC_transporter-like_CS"/>
</dbReference>
<gene>
    <name evidence="6" type="ORF">HK439_11875</name>
</gene>
<dbReference type="Pfam" id="PF00005">
    <property type="entry name" value="ABC_tran"/>
    <property type="match status" value="1"/>
</dbReference>
<evidence type="ECO:0000313" key="7">
    <source>
        <dbReference type="Proteomes" id="UP000598467"/>
    </source>
</evidence>
<dbReference type="AlphaFoldDB" id="A0A926NV31"/>
<evidence type="ECO:0000256" key="1">
    <source>
        <dbReference type="ARBA" id="ARBA00005417"/>
    </source>
</evidence>
<dbReference type="SUPFAM" id="SSF52540">
    <property type="entry name" value="P-loop containing nucleoside triphosphate hydrolases"/>
    <property type="match status" value="1"/>
</dbReference>
<comment type="similarity">
    <text evidence="1">Belongs to the ABC transporter superfamily.</text>
</comment>
<keyword evidence="3" id="KW-0547">Nucleotide-binding</keyword>
<name>A0A926NV31_9HYPH</name>
<dbReference type="InterPro" id="IPR003439">
    <property type="entry name" value="ABC_transporter-like_ATP-bd"/>
</dbReference>
<evidence type="ECO:0000259" key="5">
    <source>
        <dbReference type="PROSITE" id="PS50893"/>
    </source>
</evidence>
<dbReference type="PROSITE" id="PS00211">
    <property type="entry name" value="ABC_TRANSPORTER_1"/>
    <property type="match status" value="1"/>
</dbReference>
<dbReference type="InterPro" id="IPR003593">
    <property type="entry name" value="AAA+_ATPase"/>
</dbReference>
<keyword evidence="4 6" id="KW-0067">ATP-binding</keyword>
<dbReference type="GO" id="GO:0005524">
    <property type="term" value="F:ATP binding"/>
    <property type="evidence" value="ECO:0007669"/>
    <property type="project" value="UniProtKB-KW"/>
</dbReference>
<evidence type="ECO:0000256" key="2">
    <source>
        <dbReference type="ARBA" id="ARBA00022448"/>
    </source>
</evidence>
<dbReference type="InterPro" id="IPR051782">
    <property type="entry name" value="ABC_Transporter_VariousFunc"/>
</dbReference>
<dbReference type="Gene3D" id="3.40.50.300">
    <property type="entry name" value="P-loop containing nucleotide triphosphate hydrolases"/>
    <property type="match status" value="1"/>
</dbReference>
<feature type="domain" description="ABC transporter" evidence="5">
    <location>
        <begin position="7"/>
        <end position="231"/>
    </location>
</feature>
<comment type="caution">
    <text evidence="6">The sequence shown here is derived from an EMBL/GenBank/DDBJ whole genome shotgun (WGS) entry which is preliminary data.</text>
</comment>
<evidence type="ECO:0000256" key="3">
    <source>
        <dbReference type="ARBA" id="ARBA00022741"/>
    </source>
</evidence>
<evidence type="ECO:0000313" key="6">
    <source>
        <dbReference type="EMBL" id="MBD1546964.1"/>
    </source>
</evidence>